<name>A0A6A4NFP6_LUPAL</name>
<evidence type="ECO:0000259" key="4">
    <source>
        <dbReference type="Pfam" id="PF04003"/>
    </source>
</evidence>
<dbReference type="PANTHER" id="PTHR19853">
    <property type="entry name" value="WD REPEAT CONTAINING PROTEIN 3 WDR3"/>
    <property type="match status" value="1"/>
</dbReference>
<dbReference type="InterPro" id="IPR051570">
    <property type="entry name" value="TBC1_cilium_biogenesis"/>
</dbReference>
<comment type="caution">
    <text evidence="5">The sequence shown here is derived from an EMBL/GenBank/DDBJ whole genome shotgun (WGS) entry which is preliminary data.</text>
</comment>
<evidence type="ECO:0000313" key="5">
    <source>
        <dbReference type="EMBL" id="KAE9590893.1"/>
    </source>
</evidence>
<dbReference type="AlphaFoldDB" id="A0A6A4NFP6"/>
<dbReference type="GO" id="GO:0034388">
    <property type="term" value="C:Pwp2p-containing subcomplex of 90S preribosome"/>
    <property type="evidence" value="ECO:0007669"/>
    <property type="project" value="TreeGrafter"/>
</dbReference>
<evidence type="ECO:0000256" key="1">
    <source>
        <dbReference type="ARBA" id="ARBA00022574"/>
    </source>
</evidence>
<feature type="domain" description="Small-subunit processome Utp12" evidence="4">
    <location>
        <begin position="6"/>
        <end position="89"/>
    </location>
</feature>
<proteinExistence type="predicted"/>
<dbReference type="GO" id="GO:0030490">
    <property type="term" value="P:maturation of SSU-rRNA"/>
    <property type="evidence" value="ECO:0007669"/>
    <property type="project" value="TreeGrafter"/>
</dbReference>
<sequence>MSHFFVQALPFSDALKLLSYLKQWTSYSDKIELVCRIGTLLLQTHYNQLLSMPAARPVLTASSDIFYERVKGWKDIFGFNLAAMDHIQQMMASRSDALFHDARFKLLEIRAQQSKRLEERSDMGEVKRKKKQRTTTT</sequence>
<dbReference type="InterPro" id="IPR007148">
    <property type="entry name" value="SSU_processome_Utp12"/>
</dbReference>
<dbReference type="Pfam" id="PF04003">
    <property type="entry name" value="Utp12"/>
    <property type="match status" value="1"/>
</dbReference>
<organism evidence="5 6">
    <name type="scientific">Lupinus albus</name>
    <name type="common">White lupine</name>
    <name type="synonym">Lupinus termis</name>
    <dbReference type="NCBI Taxonomy" id="3870"/>
    <lineage>
        <taxon>Eukaryota</taxon>
        <taxon>Viridiplantae</taxon>
        <taxon>Streptophyta</taxon>
        <taxon>Embryophyta</taxon>
        <taxon>Tracheophyta</taxon>
        <taxon>Spermatophyta</taxon>
        <taxon>Magnoliopsida</taxon>
        <taxon>eudicotyledons</taxon>
        <taxon>Gunneridae</taxon>
        <taxon>Pentapetalae</taxon>
        <taxon>rosids</taxon>
        <taxon>fabids</taxon>
        <taxon>Fabales</taxon>
        <taxon>Fabaceae</taxon>
        <taxon>Papilionoideae</taxon>
        <taxon>50 kb inversion clade</taxon>
        <taxon>genistoids sensu lato</taxon>
        <taxon>core genistoids</taxon>
        <taxon>Genisteae</taxon>
        <taxon>Lupinus</taxon>
    </lineage>
</organism>
<feature type="region of interest" description="Disordered" evidence="3">
    <location>
        <begin position="118"/>
        <end position="137"/>
    </location>
</feature>
<dbReference type="OrthoDB" id="407922at2759"/>
<protein>
    <submittedName>
        <fullName evidence="5">Putative small-subunit processome, Utp12 protein</fullName>
    </submittedName>
</protein>
<dbReference type="Proteomes" id="UP000447434">
    <property type="component" value="Chromosome 20"/>
</dbReference>
<keyword evidence="6" id="KW-1185">Reference proteome</keyword>
<dbReference type="GO" id="GO:0032040">
    <property type="term" value="C:small-subunit processome"/>
    <property type="evidence" value="ECO:0007669"/>
    <property type="project" value="TreeGrafter"/>
</dbReference>
<gene>
    <name evidence="5" type="ORF">Lalb_Chr20g0112411</name>
</gene>
<feature type="compositionally biased region" description="Basic residues" evidence="3">
    <location>
        <begin position="127"/>
        <end position="137"/>
    </location>
</feature>
<dbReference type="EMBL" id="WOCE01000020">
    <property type="protein sequence ID" value="KAE9590893.1"/>
    <property type="molecule type" value="Genomic_DNA"/>
</dbReference>
<keyword evidence="1" id="KW-0853">WD repeat</keyword>
<keyword evidence="2" id="KW-0677">Repeat</keyword>
<accession>A0A6A4NFP6</accession>
<evidence type="ECO:0000256" key="3">
    <source>
        <dbReference type="SAM" id="MobiDB-lite"/>
    </source>
</evidence>
<evidence type="ECO:0000256" key="2">
    <source>
        <dbReference type="ARBA" id="ARBA00022737"/>
    </source>
</evidence>
<dbReference type="PANTHER" id="PTHR19853:SF0">
    <property type="entry name" value="WD REPEAT-CONTAINING PROTEIN 3"/>
    <property type="match status" value="1"/>
</dbReference>
<dbReference type="GO" id="GO:0030515">
    <property type="term" value="F:snoRNA binding"/>
    <property type="evidence" value="ECO:0007669"/>
    <property type="project" value="TreeGrafter"/>
</dbReference>
<evidence type="ECO:0000313" key="6">
    <source>
        <dbReference type="Proteomes" id="UP000447434"/>
    </source>
</evidence>
<reference evidence="6" key="1">
    <citation type="journal article" date="2020" name="Nat. Commun.">
        <title>Genome sequence of the cluster root forming white lupin.</title>
        <authorList>
            <person name="Hufnagel B."/>
            <person name="Marques A."/>
            <person name="Soriano A."/>
            <person name="Marques L."/>
            <person name="Divol F."/>
            <person name="Doumas P."/>
            <person name="Sallet E."/>
            <person name="Mancinotti D."/>
            <person name="Carrere S."/>
            <person name="Marande W."/>
            <person name="Arribat S."/>
            <person name="Keller J."/>
            <person name="Huneau C."/>
            <person name="Blein T."/>
            <person name="Aime D."/>
            <person name="Laguerre M."/>
            <person name="Taylor J."/>
            <person name="Schubert V."/>
            <person name="Nelson M."/>
            <person name="Geu-Flores F."/>
            <person name="Crespi M."/>
            <person name="Gallardo-Guerrero K."/>
            <person name="Delaux P.-M."/>
            <person name="Salse J."/>
            <person name="Berges H."/>
            <person name="Guyot R."/>
            <person name="Gouzy J."/>
            <person name="Peret B."/>
        </authorList>
    </citation>
    <scope>NUCLEOTIDE SEQUENCE [LARGE SCALE GENOMIC DNA]</scope>
    <source>
        <strain evidence="6">cv. Amiga</strain>
    </source>
</reference>